<dbReference type="GO" id="GO:0006879">
    <property type="term" value="P:intracellular iron ion homeostasis"/>
    <property type="evidence" value="ECO:0007669"/>
    <property type="project" value="TreeGrafter"/>
</dbReference>
<dbReference type="OrthoDB" id="167398at2759"/>
<evidence type="ECO:0000256" key="9">
    <source>
        <dbReference type="ARBA" id="ARBA00023136"/>
    </source>
</evidence>
<dbReference type="InterPro" id="IPR039261">
    <property type="entry name" value="FNR_nucleotide-bd"/>
</dbReference>
<evidence type="ECO:0000256" key="4">
    <source>
        <dbReference type="ARBA" id="ARBA00022692"/>
    </source>
</evidence>
<dbReference type="InterPro" id="IPR013130">
    <property type="entry name" value="Fe3_Rdtase_TM_dom"/>
</dbReference>
<accession>A0A8T9CMU4</accession>
<evidence type="ECO:0000256" key="3">
    <source>
        <dbReference type="ARBA" id="ARBA00022448"/>
    </source>
</evidence>
<evidence type="ECO:0000313" key="12">
    <source>
        <dbReference type="EMBL" id="TVY84013.1"/>
    </source>
</evidence>
<evidence type="ECO:0000313" key="13">
    <source>
        <dbReference type="Proteomes" id="UP000469558"/>
    </source>
</evidence>
<keyword evidence="9 10" id="KW-0472">Membrane</keyword>
<feature type="transmembrane region" description="Helical" evidence="10">
    <location>
        <begin position="133"/>
        <end position="153"/>
    </location>
</feature>
<dbReference type="PANTHER" id="PTHR32361">
    <property type="entry name" value="FERRIC/CUPRIC REDUCTASE TRANSMEMBRANE COMPONENT"/>
    <property type="match status" value="1"/>
</dbReference>
<dbReference type="GO" id="GO:0005886">
    <property type="term" value="C:plasma membrane"/>
    <property type="evidence" value="ECO:0007669"/>
    <property type="project" value="TreeGrafter"/>
</dbReference>
<keyword evidence="6 10" id="KW-1133">Transmembrane helix</keyword>
<keyword evidence="7" id="KW-0560">Oxidoreductase</keyword>
<keyword evidence="4 10" id="KW-0812">Transmembrane</keyword>
<organism evidence="12 13">
    <name type="scientific">Lachnellula suecica</name>
    <dbReference type="NCBI Taxonomy" id="602035"/>
    <lineage>
        <taxon>Eukaryota</taxon>
        <taxon>Fungi</taxon>
        <taxon>Dikarya</taxon>
        <taxon>Ascomycota</taxon>
        <taxon>Pezizomycotina</taxon>
        <taxon>Leotiomycetes</taxon>
        <taxon>Helotiales</taxon>
        <taxon>Lachnaceae</taxon>
        <taxon>Lachnellula</taxon>
    </lineage>
</organism>
<comment type="subcellular location">
    <subcellularLocation>
        <location evidence="1">Membrane</location>
        <topology evidence="1">Multi-pass membrane protein</topology>
    </subcellularLocation>
</comment>
<dbReference type="Pfam" id="PF08030">
    <property type="entry name" value="NAD_binding_6"/>
    <property type="match status" value="1"/>
</dbReference>
<dbReference type="Proteomes" id="UP000469558">
    <property type="component" value="Unassembled WGS sequence"/>
</dbReference>
<comment type="caution">
    <text evidence="12">The sequence shown here is derived from an EMBL/GenBank/DDBJ whole genome shotgun (WGS) entry which is preliminary data.</text>
</comment>
<feature type="transmembrane region" description="Helical" evidence="10">
    <location>
        <begin position="256"/>
        <end position="273"/>
    </location>
</feature>
<keyword evidence="5" id="KW-0249">Electron transport</keyword>
<evidence type="ECO:0000256" key="1">
    <source>
        <dbReference type="ARBA" id="ARBA00004141"/>
    </source>
</evidence>
<keyword evidence="13" id="KW-1185">Reference proteome</keyword>
<dbReference type="GO" id="GO:0015677">
    <property type="term" value="P:copper ion import"/>
    <property type="evidence" value="ECO:0007669"/>
    <property type="project" value="TreeGrafter"/>
</dbReference>
<dbReference type="AlphaFoldDB" id="A0A8T9CMU4"/>
<comment type="similarity">
    <text evidence="2">Belongs to the ferric reductase (FRE) family.</text>
</comment>
<dbReference type="InterPro" id="IPR051410">
    <property type="entry name" value="Ferric/Cupric_Reductase"/>
</dbReference>
<feature type="domain" description="FAD-binding FR-type" evidence="11">
    <location>
        <begin position="347"/>
        <end position="464"/>
    </location>
</feature>
<evidence type="ECO:0000256" key="10">
    <source>
        <dbReference type="SAM" id="Phobius"/>
    </source>
</evidence>
<dbReference type="SUPFAM" id="SSF52343">
    <property type="entry name" value="Ferredoxin reductase-like, C-terminal NADP-linked domain"/>
    <property type="match status" value="1"/>
</dbReference>
<keyword evidence="8" id="KW-0406">Ion transport</keyword>
<dbReference type="PROSITE" id="PS51384">
    <property type="entry name" value="FAD_FR"/>
    <property type="match status" value="1"/>
</dbReference>
<dbReference type="Pfam" id="PF01794">
    <property type="entry name" value="Ferric_reduct"/>
    <property type="match status" value="1"/>
</dbReference>
<name>A0A8T9CMU4_9HELO</name>
<gene>
    <name evidence="12" type="primary">FRE4</name>
    <name evidence="12" type="ORF">LSUE1_G002060</name>
</gene>
<dbReference type="GO" id="GO:0006826">
    <property type="term" value="P:iron ion transport"/>
    <property type="evidence" value="ECO:0007669"/>
    <property type="project" value="TreeGrafter"/>
</dbReference>
<dbReference type="GO" id="GO:0000293">
    <property type="term" value="F:ferric-chelate reductase activity"/>
    <property type="evidence" value="ECO:0007669"/>
    <property type="project" value="UniProtKB-ARBA"/>
</dbReference>
<dbReference type="Gene3D" id="3.40.50.80">
    <property type="entry name" value="Nucleotide-binding domain of ferredoxin-NADP reductase (FNR) module"/>
    <property type="match status" value="1"/>
</dbReference>
<dbReference type="EMBL" id="QGMK01000129">
    <property type="protein sequence ID" value="TVY84013.1"/>
    <property type="molecule type" value="Genomic_DNA"/>
</dbReference>
<dbReference type="InterPro" id="IPR013112">
    <property type="entry name" value="FAD-bd_8"/>
</dbReference>
<sequence length="683" mass="75812">MDPLARRAHIQEHSNTSYFVSHWGYVDRTLPCTNDGGSCEYLDAVYWMHDISMLYTFILWAVIGGVLLLIITLRFSKPAPKSSVGQKGSEAQVGDVRGSAYSRAWMGVQSWLRKWLLPEGFVSFFGNVTRLQILVFTILLGYLLIFSLVGIVYKTWITPVKNTALHNTRTGLGGFSDRVGAMAYALTPLTIALSTRESILTLITGIPYQSLNFLHRWTGRVIFIQSFLHTLGWTLIEGKFYQPQPSIYTGFIKETYIVWGIIAMALLTFLYVFSLQRVIRWTGHEFSRKAHYIVAGIYLGACWAHWSHLACWMIASLGLFGLDRGIRLLRTGLIHVGYLNGSKNFGFHSAQSTVEYFDDEDGGVVRMEFKHNMDPWAVGQHYFLCFPALTIWQSHPMTVASVPASHPTLPHHTYIIRCRKGETFRLKALALSQASATPVKETESCSSTTTPVILSGPYGTPLIPSLPNTGPEVTNILAIAGGTGISITLPVVLAATSNELFANAAIDFIWVIRRATNVQWIAQELEELKARAELSGRNLRMHIYVTQEQETSALETNSLRTSEKGDPEIKVTPVPAGCCSPQVVPVEEEKTVTACCASETGQFKCKEFCTTCLNSCHPSLEGIVAGFVESRASSSYRTWVIASGPAGMGSDLRAAVAKVNDGGRVWKGDMRWNVDLHWDDRMG</sequence>
<dbReference type="Pfam" id="PF08022">
    <property type="entry name" value="FAD_binding_8"/>
    <property type="match status" value="1"/>
</dbReference>
<reference evidence="12 13" key="1">
    <citation type="submission" date="2018-05" db="EMBL/GenBank/DDBJ databases">
        <title>Genome sequencing and assembly of the regulated plant pathogen Lachnellula willkommii and related sister species for the development of diagnostic species identification markers.</title>
        <authorList>
            <person name="Giroux E."/>
            <person name="Bilodeau G."/>
        </authorList>
    </citation>
    <scope>NUCLEOTIDE SEQUENCE [LARGE SCALE GENOMIC DNA]</scope>
    <source>
        <strain evidence="12 13">CBS 268.59</strain>
    </source>
</reference>
<feature type="transmembrane region" description="Helical" evidence="10">
    <location>
        <begin position="53"/>
        <end position="73"/>
    </location>
</feature>
<evidence type="ECO:0000256" key="7">
    <source>
        <dbReference type="ARBA" id="ARBA00023002"/>
    </source>
</evidence>
<evidence type="ECO:0000259" key="11">
    <source>
        <dbReference type="PROSITE" id="PS51384"/>
    </source>
</evidence>
<dbReference type="InterPro" id="IPR017927">
    <property type="entry name" value="FAD-bd_FR_type"/>
</dbReference>
<dbReference type="SFLD" id="SFLDG01168">
    <property type="entry name" value="Ferric_reductase_subgroup_(FRE"/>
    <property type="match status" value="1"/>
</dbReference>
<evidence type="ECO:0000256" key="2">
    <source>
        <dbReference type="ARBA" id="ARBA00006278"/>
    </source>
</evidence>
<feature type="transmembrane region" description="Helical" evidence="10">
    <location>
        <begin position="217"/>
        <end position="236"/>
    </location>
</feature>
<proteinExistence type="inferred from homology"/>
<keyword evidence="3" id="KW-0813">Transport</keyword>
<dbReference type="CDD" id="cd06186">
    <property type="entry name" value="NOX_Duox_like_FAD_NADP"/>
    <property type="match status" value="1"/>
</dbReference>
<evidence type="ECO:0000256" key="6">
    <source>
        <dbReference type="ARBA" id="ARBA00022989"/>
    </source>
</evidence>
<feature type="transmembrane region" description="Helical" evidence="10">
    <location>
        <begin position="293"/>
        <end position="320"/>
    </location>
</feature>
<dbReference type="PANTHER" id="PTHR32361:SF3">
    <property type="entry name" value="REDUCTASE, PUTATIVE (AFU_ORTHOLOGUE AFUA_6G13750)-RELATED"/>
    <property type="match status" value="1"/>
</dbReference>
<protein>
    <submittedName>
        <fullName evidence="12">Ferric reductase transmembrane component</fullName>
    </submittedName>
</protein>
<dbReference type="SFLD" id="SFLDS00052">
    <property type="entry name" value="Ferric_Reductase_Domain"/>
    <property type="match status" value="1"/>
</dbReference>
<evidence type="ECO:0000256" key="5">
    <source>
        <dbReference type="ARBA" id="ARBA00022982"/>
    </source>
</evidence>
<evidence type="ECO:0000256" key="8">
    <source>
        <dbReference type="ARBA" id="ARBA00023065"/>
    </source>
</evidence>
<dbReference type="InterPro" id="IPR013121">
    <property type="entry name" value="Fe_red_NAD-bd_6"/>
</dbReference>